<organism evidence="2">
    <name type="scientific">marine metagenome</name>
    <dbReference type="NCBI Taxonomy" id="408172"/>
    <lineage>
        <taxon>unclassified sequences</taxon>
        <taxon>metagenomes</taxon>
        <taxon>ecological metagenomes</taxon>
    </lineage>
</organism>
<feature type="non-terminal residue" evidence="2">
    <location>
        <position position="413"/>
    </location>
</feature>
<reference evidence="2" key="1">
    <citation type="submission" date="2018-05" db="EMBL/GenBank/DDBJ databases">
        <authorList>
            <person name="Lanie J.A."/>
            <person name="Ng W.-L."/>
            <person name="Kazmierczak K.M."/>
            <person name="Andrzejewski T.M."/>
            <person name="Davidsen T.M."/>
            <person name="Wayne K.J."/>
            <person name="Tettelin H."/>
            <person name="Glass J.I."/>
            <person name="Rusch D."/>
            <person name="Podicherti R."/>
            <person name="Tsui H.-C.T."/>
            <person name="Winkler M.E."/>
        </authorList>
    </citation>
    <scope>NUCLEOTIDE SEQUENCE</scope>
</reference>
<feature type="region of interest" description="Disordered" evidence="1">
    <location>
        <begin position="383"/>
        <end position="413"/>
    </location>
</feature>
<feature type="non-terminal residue" evidence="2">
    <location>
        <position position="1"/>
    </location>
</feature>
<feature type="region of interest" description="Disordered" evidence="1">
    <location>
        <begin position="270"/>
        <end position="290"/>
    </location>
</feature>
<feature type="compositionally biased region" description="Acidic residues" evidence="1">
    <location>
        <begin position="389"/>
        <end position="403"/>
    </location>
</feature>
<protein>
    <submittedName>
        <fullName evidence="2">Uncharacterized protein</fullName>
    </submittedName>
</protein>
<evidence type="ECO:0000313" key="2">
    <source>
        <dbReference type="EMBL" id="SVC27080.1"/>
    </source>
</evidence>
<accession>A0A382KRG6</accession>
<proteinExistence type="predicted"/>
<evidence type="ECO:0000256" key="1">
    <source>
        <dbReference type="SAM" id="MobiDB-lite"/>
    </source>
</evidence>
<sequence length="413" mass="44881">GDSGAEEEENVYVSDFDVSGLGFTRVWIPSSTDVSEPADFWFTVQNAGDTTRDAVYIKMGLEKVEGTVDELDLEDENFAVDYPVWGGVVEDLQPCVGDCSEQKQKVEYTITTPAELEAGLYAVIYTIDEHRVALGEDGEVVPSVESDYNLAENSFHQSRSVMVATDTLLVGKADLPNLRIISAETGNASLTVHPEKPITDVSVLVDSMVLDTVDPVNLHFALELPGHVVSAEGEVTYDESRTFALAVGEYGEAHVTFEQECEMVDVFEEPEGLDDGTENPDAEAGGDETDAEYETEIVDADVSQVEECKALRAERSINHDLGLYLSADDLALLQSTLANAAVYPNGTDEIAGTLVVTLDPEGAQDEWNDNQADNVKRISVVLMPTEPPSDPEEMEEPAEDDLEDQTHSAVGPY</sequence>
<dbReference type="AlphaFoldDB" id="A0A382KRG6"/>
<gene>
    <name evidence="2" type="ORF">METZ01_LOCUS279934</name>
</gene>
<name>A0A382KRG6_9ZZZZ</name>
<dbReference type="EMBL" id="UINC01082373">
    <property type="protein sequence ID" value="SVC27080.1"/>
    <property type="molecule type" value="Genomic_DNA"/>
</dbReference>